<dbReference type="NCBIfam" id="TIGR03093">
    <property type="entry name" value="SASP_sspL"/>
    <property type="match status" value="1"/>
</dbReference>
<proteinExistence type="predicted"/>
<comment type="caution">
    <text evidence="3">The sequence shown here is derived from an EMBL/GenBank/DDBJ whole genome shotgun (WGS) entry which is preliminary data.</text>
</comment>
<dbReference type="Proteomes" id="UP001339962">
    <property type="component" value="Unassembled WGS sequence"/>
</dbReference>
<dbReference type="EMBL" id="JARTLI010000052">
    <property type="protein sequence ID" value="MED5053641.1"/>
    <property type="molecule type" value="Genomic_DNA"/>
</dbReference>
<reference evidence="3 4" key="1">
    <citation type="submission" date="2023-03" db="EMBL/GenBank/DDBJ databases">
        <title>Bacillus Genome Sequencing.</title>
        <authorList>
            <person name="Dunlap C."/>
        </authorList>
    </citation>
    <scope>NUCLEOTIDE SEQUENCE [LARGE SCALE GENOMIC DNA]</scope>
    <source>
        <strain evidence="3 4">NRS-38</strain>
    </source>
</reference>
<dbReference type="RefSeq" id="WP_066147428.1">
    <property type="nucleotide sequence ID" value="NZ_JACIDF010000001.1"/>
</dbReference>
<gene>
    <name evidence="3" type="primary">sspL</name>
    <name evidence="3" type="ORF">P9850_17800</name>
</gene>
<evidence type="ECO:0000256" key="1">
    <source>
        <dbReference type="NCBIfam" id="TIGR03093"/>
    </source>
</evidence>
<name>A0ABD5J241_9BACL</name>
<dbReference type="InterPro" id="IPR017526">
    <property type="entry name" value="SASP_SspL"/>
</dbReference>
<evidence type="ECO:0000313" key="3">
    <source>
        <dbReference type="EMBL" id="MED5053641.1"/>
    </source>
</evidence>
<evidence type="ECO:0000256" key="2">
    <source>
        <dbReference type="SAM" id="MobiDB-lite"/>
    </source>
</evidence>
<feature type="region of interest" description="Disordered" evidence="2">
    <location>
        <begin position="1"/>
        <end position="45"/>
    </location>
</feature>
<sequence length="45" mass="4665">MAKNGGTNRGTKAPGVNPQGYGQDATFSPDPKSELESAAKRSNTK</sequence>
<dbReference type="AlphaFoldDB" id="A0ABD5J241"/>
<accession>A0ABD5J241</accession>
<organism evidence="3 4">
    <name type="scientific">Anoxybacteroides rupiense</name>
    <dbReference type="NCBI Taxonomy" id="311460"/>
    <lineage>
        <taxon>Bacteria</taxon>
        <taxon>Bacillati</taxon>
        <taxon>Bacillota</taxon>
        <taxon>Bacilli</taxon>
        <taxon>Bacillales</taxon>
        <taxon>Anoxybacillaceae</taxon>
        <taxon>Anoxybacteroides</taxon>
    </lineage>
</organism>
<evidence type="ECO:0000313" key="4">
    <source>
        <dbReference type="Proteomes" id="UP001339962"/>
    </source>
</evidence>
<feature type="compositionally biased region" description="Polar residues" evidence="2">
    <location>
        <begin position="1"/>
        <end position="10"/>
    </location>
</feature>
<protein>
    <recommendedName>
        <fullName evidence="1">Small, acid-soluble spore protein L</fullName>
    </recommendedName>
</protein>